<gene>
    <name evidence="4 5" type="primary">LOC110797648</name>
</gene>
<dbReference type="KEGG" id="soe:110797648"/>
<dbReference type="RefSeq" id="XP_021858449.2">
    <property type="nucleotide sequence ID" value="XM_022002757.2"/>
</dbReference>
<evidence type="ECO:0000256" key="1">
    <source>
        <dbReference type="SAM" id="Coils"/>
    </source>
</evidence>
<feature type="coiled-coil region" evidence="1">
    <location>
        <begin position="282"/>
        <end position="316"/>
    </location>
</feature>
<accession>A0A9R0IZB8</accession>
<keyword evidence="1" id="KW-0175">Coiled coil</keyword>
<reference evidence="3" key="1">
    <citation type="journal article" date="2021" name="Nat. Commun.">
        <title>Genomic analyses provide insights into spinach domestication and the genetic basis of agronomic traits.</title>
        <authorList>
            <person name="Cai X."/>
            <person name="Sun X."/>
            <person name="Xu C."/>
            <person name="Sun H."/>
            <person name="Wang X."/>
            <person name="Ge C."/>
            <person name="Zhang Z."/>
            <person name="Wang Q."/>
            <person name="Fei Z."/>
            <person name="Jiao C."/>
            <person name="Wang Q."/>
        </authorList>
    </citation>
    <scope>NUCLEOTIDE SEQUENCE [LARGE SCALE GENOMIC DNA]</scope>
    <source>
        <strain evidence="3">cv. Varoflay</strain>
    </source>
</reference>
<keyword evidence="3" id="KW-1185">Reference proteome</keyword>
<reference evidence="4 5" key="2">
    <citation type="submission" date="2025-05" db="UniProtKB">
        <authorList>
            <consortium name="RefSeq"/>
        </authorList>
    </citation>
    <scope>IDENTIFICATION</scope>
    <source>
        <tissue evidence="4 5">Leaf</tissue>
    </source>
</reference>
<sequence length="366" mass="42249">MKRRERSWMYDRLDGHHLKPEFVNGVGDFIEFCKEHPTFNDHGEIRCPCSGCDNRHFHDVETVKVHLYKKGFVRNYFDWICHGEILGESLPVQSNPCQDMVVDALGNNQEHLSYEETNSVKEEPTDEAKKLFDLLKAGGVPLYKGSKISVLEMAPENGGVLPTAGDLYSTIRKNGIPGKEKVPCNGKSKQIKDTYEKNDVECYEKDIDKCYYETVGGRKKRKNPCLGSDGDLYYKRSSRWGGSSSSPYITPCILSQISTQLEECQLQMFQQSLEFKSLQLEFKSLQLELVKQRLQIEREERQMQREREEDRRWTVEYVAEMREAMTTHALMFKQMFKQMFNQFSGSFPCNKQQAPLDSSSDSSSEG</sequence>
<evidence type="ECO:0000259" key="2">
    <source>
        <dbReference type="Pfam" id="PF13963"/>
    </source>
</evidence>
<dbReference type="Pfam" id="PF13963">
    <property type="entry name" value="Transpos_assoc"/>
    <property type="match status" value="1"/>
</dbReference>
<dbReference type="InterPro" id="IPR029480">
    <property type="entry name" value="Transpos_assoc"/>
</dbReference>
<dbReference type="AlphaFoldDB" id="A0A9R0IZB8"/>
<evidence type="ECO:0000313" key="3">
    <source>
        <dbReference type="Proteomes" id="UP000813463"/>
    </source>
</evidence>
<dbReference type="RefSeq" id="XP_021858448.2">
    <property type="nucleotide sequence ID" value="XM_022002756.2"/>
</dbReference>
<dbReference type="GeneID" id="110797648"/>
<name>A0A9R0IZB8_SPIOL</name>
<proteinExistence type="predicted"/>
<feature type="domain" description="Transposase-associated" evidence="2">
    <location>
        <begin position="6"/>
        <end position="84"/>
    </location>
</feature>
<protein>
    <recommendedName>
        <fullName evidence="2">Transposase-associated domain-containing protein</fullName>
    </recommendedName>
</protein>
<evidence type="ECO:0000313" key="4">
    <source>
        <dbReference type="RefSeq" id="XP_021858448.2"/>
    </source>
</evidence>
<dbReference type="Proteomes" id="UP000813463">
    <property type="component" value="Chromosome 6"/>
</dbReference>
<evidence type="ECO:0000313" key="5">
    <source>
        <dbReference type="RefSeq" id="XP_021858449.2"/>
    </source>
</evidence>
<organism evidence="3 4">
    <name type="scientific">Spinacia oleracea</name>
    <name type="common">Spinach</name>
    <dbReference type="NCBI Taxonomy" id="3562"/>
    <lineage>
        <taxon>Eukaryota</taxon>
        <taxon>Viridiplantae</taxon>
        <taxon>Streptophyta</taxon>
        <taxon>Embryophyta</taxon>
        <taxon>Tracheophyta</taxon>
        <taxon>Spermatophyta</taxon>
        <taxon>Magnoliopsida</taxon>
        <taxon>eudicotyledons</taxon>
        <taxon>Gunneridae</taxon>
        <taxon>Pentapetalae</taxon>
        <taxon>Caryophyllales</taxon>
        <taxon>Chenopodiaceae</taxon>
        <taxon>Chenopodioideae</taxon>
        <taxon>Anserineae</taxon>
        <taxon>Spinacia</taxon>
    </lineage>
</organism>